<dbReference type="Proteomes" id="UP000053611">
    <property type="component" value="Unassembled WGS sequence"/>
</dbReference>
<name>A0A0J0XJH0_9TREE</name>
<evidence type="ECO:0000313" key="3">
    <source>
        <dbReference type="Proteomes" id="UP000053611"/>
    </source>
</evidence>
<feature type="region of interest" description="Disordered" evidence="1">
    <location>
        <begin position="108"/>
        <end position="177"/>
    </location>
</feature>
<evidence type="ECO:0000313" key="2">
    <source>
        <dbReference type="EMBL" id="KLT41201.1"/>
    </source>
</evidence>
<dbReference type="AlphaFoldDB" id="A0A0J0XJH0"/>
<evidence type="ECO:0000256" key="1">
    <source>
        <dbReference type="SAM" id="MobiDB-lite"/>
    </source>
</evidence>
<sequence length="177" mass="19883">MPGPTAFEERVVAHTNALLRDLAEGLADADGARAGAPWRLESERKVVGIEIESYSDRYRRPGAGTGTGNSRLDPAVLYLNRELFPPSLWKEYFEGDMGAEKKARAIARANRRKRVLDEDDDEEGEPSENEEDEEDFDFDDEDEEDHQDYDHNYFDNGEGDDDSGGEGGEDEGGRYDD</sequence>
<dbReference type="STRING" id="879819.A0A0J0XJH0"/>
<proteinExistence type="predicted"/>
<keyword evidence="3" id="KW-1185">Reference proteome</keyword>
<protein>
    <recommendedName>
        <fullName evidence="4">DNA-directed RNA polymerase III subunit</fullName>
    </recommendedName>
</protein>
<accession>A0A0J0XJH0</accession>
<dbReference type="OrthoDB" id="2564629at2759"/>
<evidence type="ECO:0008006" key="4">
    <source>
        <dbReference type="Google" id="ProtNLM"/>
    </source>
</evidence>
<dbReference type="EMBL" id="KQ087222">
    <property type="protein sequence ID" value="KLT41201.1"/>
    <property type="molecule type" value="Genomic_DNA"/>
</dbReference>
<organism evidence="2 3">
    <name type="scientific">Cutaneotrichosporon oleaginosum</name>
    <dbReference type="NCBI Taxonomy" id="879819"/>
    <lineage>
        <taxon>Eukaryota</taxon>
        <taxon>Fungi</taxon>
        <taxon>Dikarya</taxon>
        <taxon>Basidiomycota</taxon>
        <taxon>Agaricomycotina</taxon>
        <taxon>Tremellomycetes</taxon>
        <taxon>Trichosporonales</taxon>
        <taxon>Trichosporonaceae</taxon>
        <taxon>Cutaneotrichosporon</taxon>
    </lineage>
</organism>
<feature type="compositionally biased region" description="Acidic residues" evidence="1">
    <location>
        <begin position="157"/>
        <end position="170"/>
    </location>
</feature>
<gene>
    <name evidence="2" type="ORF">CC85DRAFT_286758</name>
</gene>
<reference evidence="2 3" key="1">
    <citation type="submission" date="2015-03" db="EMBL/GenBank/DDBJ databases">
        <title>Genomics and transcriptomics of the oil-accumulating basidiomycete yeast T. oleaginosus allow insights into substrate utilization and the diverse evolutionary trajectories of mating systems in fungi.</title>
        <authorList>
            <consortium name="DOE Joint Genome Institute"/>
            <person name="Kourist R."/>
            <person name="Kracht O."/>
            <person name="Bracharz F."/>
            <person name="Lipzen A."/>
            <person name="Nolan M."/>
            <person name="Ohm R."/>
            <person name="Grigoriev I."/>
            <person name="Sun S."/>
            <person name="Heitman J."/>
            <person name="Bruck T."/>
            <person name="Nowrousian M."/>
        </authorList>
    </citation>
    <scope>NUCLEOTIDE SEQUENCE [LARGE SCALE GENOMIC DNA]</scope>
    <source>
        <strain evidence="2 3">IBC0246</strain>
    </source>
</reference>
<feature type="compositionally biased region" description="Acidic residues" evidence="1">
    <location>
        <begin position="117"/>
        <end position="147"/>
    </location>
</feature>
<dbReference type="RefSeq" id="XP_018277692.1">
    <property type="nucleotide sequence ID" value="XM_018423623.1"/>
</dbReference>
<dbReference type="GeneID" id="28984226"/>